<keyword evidence="2" id="KW-1185">Reference proteome</keyword>
<dbReference type="Proteomes" id="UP001433508">
    <property type="component" value="Unassembled WGS sequence"/>
</dbReference>
<protein>
    <submittedName>
        <fullName evidence="1">Uncharacterized protein</fullName>
    </submittedName>
</protein>
<accession>A0ACC3SPV4</accession>
<organism evidence="1 2">
    <name type="scientific">Lipomyces kononenkoae</name>
    <name type="common">Yeast</name>
    <dbReference type="NCBI Taxonomy" id="34357"/>
    <lineage>
        <taxon>Eukaryota</taxon>
        <taxon>Fungi</taxon>
        <taxon>Dikarya</taxon>
        <taxon>Ascomycota</taxon>
        <taxon>Saccharomycotina</taxon>
        <taxon>Lipomycetes</taxon>
        <taxon>Lipomycetales</taxon>
        <taxon>Lipomycetaceae</taxon>
        <taxon>Lipomyces</taxon>
    </lineage>
</organism>
<name>A0ACC3SPV4_LIPKO</name>
<dbReference type="EMBL" id="MU971688">
    <property type="protein sequence ID" value="KAK9233695.1"/>
    <property type="molecule type" value="Genomic_DNA"/>
</dbReference>
<comment type="caution">
    <text evidence="1">The sequence shown here is derived from an EMBL/GenBank/DDBJ whole genome shotgun (WGS) entry which is preliminary data.</text>
</comment>
<proteinExistence type="predicted"/>
<evidence type="ECO:0000313" key="2">
    <source>
        <dbReference type="Proteomes" id="UP001433508"/>
    </source>
</evidence>
<sequence>MTTGRKSFIALETSDNRISLGRRRKIRCIHPPDDRTCFSCKARGSRCVEQGTEGLKNDRDPHSLREQVLGINACQRQRSYHDGNQPEHIEDNAEFSDIDIVSTGINVQSPLFTVLAHAKLLDSTRLRMDECSTVQTTEENPKPSISASKDHPPCSNLFSQAPLTVKKATSICSMLRAALPSYDSIISALSRNGSWWSSYRQKAYAVSQAPPLTLEVFAKRAYTSHHPAELGALALAFARSSGRHYNLYALVDDMVISDFTLTTTIEGMECLILLAKLYTDVGHPKRAWLVWRKAVAAAQLMVRYFHSLTIT</sequence>
<evidence type="ECO:0000313" key="1">
    <source>
        <dbReference type="EMBL" id="KAK9233695.1"/>
    </source>
</evidence>
<gene>
    <name evidence="1" type="ORF">V1525DRAFT_442603</name>
</gene>
<reference evidence="2" key="1">
    <citation type="journal article" date="2024" name="Front. Bioeng. Biotechnol.">
        <title>Genome-scale model development and genomic sequencing of the oleaginous clade Lipomyces.</title>
        <authorList>
            <person name="Czajka J.J."/>
            <person name="Han Y."/>
            <person name="Kim J."/>
            <person name="Mondo S.J."/>
            <person name="Hofstad B.A."/>
            <person name="Robles A."/>
            <person name="Haridas S."/>
            <person name="Riley R."/>
            <person name="LaButti K."/>
            <person name="Pangilinan J."/>
            <person name="Andreopoulos W."/>
            <person name="Lipzen A."/>
            <person name="Yan J."/>
            <person name="Wang M."/>
            <person name="Ng V."/>
            <person name="Grigoriev I.V."/>
            <person name="Spatafora J.W."/>
            <person name="Magnuson J.K."/>
            <person name="Baker S.E."/>
            <person name="Pomraning K.R."/>
        </authorList>
    </citation>
    <scope>NUCLEOTIDE SEQUENCE [LARGE SCALE GENOMIC DNA]</scope>
    <source>
        <strain evidence="2">CBS 7786</strain>
    </source>
</reference>